<feature type="region of interest" description="Disordered" evidence="1">
    <location>
        <begin position="1"/>
        <end position="34"/>
    </location>
</feature>
<accession>A0ABU8UFK3</accession>
<feature type="domain" description="PPM-type phosphatase" evidence="2">
    <location>
        <begin position="16"/>
        <end position="109"/>
    </location>
</feature>
<keyword evidence="4" id="KW-1185">Reference proteome</keyword>
<evidence type="ECO:0000313" key="4">
    <source>
        <dbReference type="Proteomes" id="UP001376459"/>
    </source>
</evidence>
<sequence length="181" mass="18453">MHDGGGRPTGPLGRTAGRDGVPPGAPAGPTLGSTEGAPFAAVEIDVPAGSVLVFASDPLLTSYLAEFPGPLATVSEYADRPLQELGDALVYSLPADLGVSDAAVIVARTRAFPADRCAAWPLDPNRRPWPTPDAVRACNSPSGTWMTRPPTTSSSSSANSSPTPSGTADHRSNCDSSMTAP</sequence>
<name>A0ABU8UFK3_9ACTN</name>
<evidence type="ECO:0000313" key="3">
    <source>
        <dbReference type="EMBL" id="MEJ8667698.1"/>
    </source>
</evidence>
<organism evidence="3 4">
    <name type="scientific">Streptomyces machairae</name>
    <dbReference type="NCBI Taxonomy" id="3134109"/>
    <lineage>
        <taxon>Bacteria</taxon>
        <taxon>Bacillati</taxon>
        <taxon>Actinomycetota</taxon>
        <taxon>Actinomycetes</taxon>
        <taxon>Kitasatosporales</taxon>
        <taxon>Streptomycetaceae</taxon>
        <taxon>Streptomyces</taxon>
    </lineage>
</organism>
<evidence type="ECO:0000256" key="1">
    <source>
        <dbReference type="SAM" id="MobiDB-lite"/>
    </source>
</evidence>
<dbReference type="Proteomes" id="UP001376459">
    <property type="component" value="Unassembled WGS sequence"/>
</dbReference>
<gene>
    <name evidence="3" type="ORF">WKI71_01295</name>
</gene>
<dbReference type="InterPro" id="IPR001932">
    <property type="entry name" value="PPM-type_phosphatase-like_dom"/>
</dbReference>
<dbReference type="Pfam" id="PF07228">
    <property type="entry name" value="SpoIIE"/>
    <property type="match status" value="1"/>
</dbReference>
<feature type="compositionally biased region" description="Low complexity" evidence="1">
    <location>
        <begin position="147"/>
        <end position="165"/>
    </location>
</feature>
<dbReference type="EMBL" id="JBBKAK010000001">
    <property type="protein sequence ID" value="MEJ8667698.1"/>
    <property type="molecule type" value="Genomic_DNA"/>
</dbReference>
<evidence type="ECO:0000259" key="2">
    <source>
        <dbReference type="Pfam" id="PF07228"/>
    </source>
</evidence>
<reference evidence="3 4" key="1">
    <citation type="submission" date="2024-03" db="EMBL/GenBank/DDBJ databases">
        <title>Novel Streptomyces species of biotechnological and ecological value are a feature of Machair soil.</title>
        <authorList>
            <person name="Prole J.R."/>
            <person name="Goodfellow M."/>
            <person name="Allenby N."/>
            <person name="Ward A.C."/>
        </authorList>
    </citation>
    <scope>NUCLEOTIDE SEQUENCE [LARGE SCALE GENOMIC DNA]</scope>
    <source>
        <strain evidence="3 4">MS1.AVA.1</strain>
    </source>
</reference>
<protein>
    <submittedName>
        <fullName evidence="3">SpoIIE family protein phosphatase</fullName>
    </submittedName>
</protein>
<proteinExistence type="predicted"/>
<comment type="caution">
    <text evidence="3">The sequence shown here is derived from an EMBL/GenBank/DDBJ whole genome shotgun (WGS) entry which is preliminary data.</text>
</comment>
<feature type="region of interest" description="Disordered" evidence="1">
    <location>
        <begin position="126"/>
        <end position="181"/>
    </location>
</feature>